<dbReference type="RefSeq" id="WP_145770256.1">
    <property type="nucleotide sequence ID" value="NZ_LR778301.1"/>
</dbReference>
<reference evidence="2 4" key="1">
    <citation type="submission" date="2020-03" db="EMBL/GenBank/DDBJ databases">
        <authorList>
            <consortium name="Genoscope - CEA"/>
            <person name="William W."/>
        </authorList>
    </citation>
    <scope>NUCLEOTIDE SEQUENCE [LARGE SCALE GENOMIC DNA]</scope>
    <source>
        <strain evidence="4">DSM 16959</strain>
        <strain evidence="2">DSM16959</strain>
    </source>
</reference>
<gene>
    <name evidence="2" type="ORF">DENOEST_0070</name>
    <name evidence="3" type="ORF">DENOEST_3996</name>
</gene>
<evidence type="ECO:0000259" key="1">
    <source>
        <dbReference type="Pfam" id="PF04965"/>
    </source>
</evidence>
<name>A0A6S6XWC1_9PROT</name>
<evidence type="ECO:0000313" key="2">
    <source>
        <dbReference type="EMBL" id="CAB1367242.1"/>
    </source>
</evidence>
<dbReference type="Gene3D" id="3.10.450.40">
    <property type="match status" value="1"/>
</dbReference>
<evidence type="ECO:0000313" key="4">
    <source>
        <dbReference type="Proteomes" id="UP000515733"/>
    </source>
</evidence>
<accession>A0A6S6XWC1</accession>
<dbReference type="InterPro" id="IPR007048">
    <property type="entry name" value="IraD/Gp25-like"/>
</dbReference>
<dbReference type="Proteomes" id="UP000515733">
    <property type="component" value="Chromosome"/>
</dbReference>
<organism evidence="2 4">
    <name type="scientific">Denitratisoma oestradiolicum</name>
    <dbReference type="NCBI Taxonomy" id="311182"/>
    <lineage>
        <taxon>Bacteria</taxon>
        <taxon>Pseudomonadati</taxon>
        <taxon>Pseudomonadota</taxon>
        <taxon>Betaproteobacteria</taxon>
        <taxon>Nitrosomonadales</taxon>
        <taxon>Sterolibacteriaceae</taxon>
        <taxon>Denitratisoma</taxon>
    </lineage>
</organism>
<protein>
    <submittedName>
        <fullName evidence="2">Phage baseplate protein</fullName>
    </submittedName>
</protein>
<dbReference type="KEGG" id="doe:DENOEST_0070"/>
<dbReference type="KEGG" id="doe:DENOEST_3996"/>
<dbReference type="Pfam" id="PF04965">
    <property type="entry name" value="GPW_gp25"/>
    <property type="match status" value="1"/>
</dbReference>
<keyword evidence="4" id="KW-1185">Reference proteome</keyword>
<feature type="domain" description="IraD/Gp25-like" evidence="1">
    <location>
        <begin position="16"/>
        <end position="83"/>
    </location>
</feature>
<dbReference type="AlphaFoldDB" id="A0A6S6XWC1"/>
<dbReference type="EMBL" id="LR778301">
    <property type="protein sequence ID" value="CAB1371150.1"/>
    <property type="molecule type" value="Genomic_DNA"/>
</dbReference>
<evidence type="ECO:0000313" key="3">
    <source>
        <dbReference type="EMBL" id="CAB1371150.1"/>
    </source>
</evidence>
<dbReference type="SUPFAM" id="SSF160719">
    <property type="entry name" value="gpW/gp25-like"/>
    <property type="match status" value="1"/>
</dbReference>
<proteinExistence type="predicted"/>
<sequence length="111" mass="12343">MLGINAQTGQPLAGIDHLRQSIRDILTTRIGTRVMRRDYGSRLPTLVDNPMTPRLAMDLYSATAEALARWEPRFKLTRVRIARAEVGQVVLDLEGIYLPDGQATVLTAVEV</sequence>
<dbReference type="EMBL" id="LR778301">
    <property type="protein sequence ID" value="CAB1367242.1"/>
    <property type="molecule type" value="Genomic_DNA"/>
</dbReference>
<dbReference type="OrthoDB" id="9802846at2"/>